<keyword evidence="7" id="KW-1185">Reference proteome</keyword>
<evidence type="ECO:0000256" key="3">
    <source>
        <dbReference type="ARBA" id="ARBA00022840"/>
    </source>
</evidence>
<keyword evidence="2 4" id="KW-0547">Nucleotide-binding</keyword>
<keyword evidence="3 4" id="KW-0067">ATP-binding</keyword>
<dbReference type="KEGG" id="ldn:H9L06_09920"/>
<dbReference type="InterPro" id="IPR002698">
    <property type="entry name" value="FTHF_cligase"/>
</dbReference>
<reference evidence="6 7" key="1">
    <citation type="submission" date="2020-08" db="EMBL/GenBank/DDBJ databases">
        <title>Genome sequence of Leucobacter denitrificans KACC 14055T.</title>
        <authorList>
            <person name="Hyun D.-W."/>
            <person name="Bae J.-W."/>
        </authorList>
    </citation>
    <scope>NUCLEOTIDE SEQUENCE [LARGE SCALE GENOMIC DNA]</scope>
    <source>
        <strain evidence="6 7">KACC 14055</strain>
    </source>
</reference>
<dbReference type="Proteomes" id="UP000515934">
    <property type="component" value="Chromosome"/>
</dbReference>
<evidence type="ECO:0000256" key="2">
    <source>
        <dbReference type="ARBA" id="ARBA00022741"/>
    </source>
</evidence>
<comment type="catalytic activity">
    <reaction evidence="5">
        <text>(6S)-5-formyl-5,6,7,8-tetrahydrofolate + ATP = (6R)-5,10-methenyltetrahydrofolate + ADP + phosphate</text>
        <dbReference type="Rhea" id="RHEA:10488"/>
        <dbReference type="ChEBI" id="CHEBI:30616"/>
        <dbReference type="ChEBI" id="CHEBI:43474"/>
        <dbReference type="ChEBI" id="CHEBI:57455"/>
        <dbReference type="ChEBI" id="CHEBI:57457"/>
        <dbReference type="ChEBI" id="CHEBI:456216"/>
        <dbReference type="EC" id="6.3.3.2"/>
    </reaction>
</comment>
<sequence length="204" mass="22420">MNDEAHHPADTIVEAKQQLRAEIRQARALRGSRSTDTHAQFTKHLTALVSQHQARRVSCFASTRNEPDTSGFLAWARENSVEVLLPRSLPAGELEWVLQTDEPLRPGAFGIPEPIGEALPPDILASCDLLIIPAAGVDVLGTRIGWGRGYFDRAIDSLRDEHPTQFAPVYAVVFEDEVHSALPLEPHDAPIDGAVTEVRIHNFG</sequence>
<dbReference type="GO" id="GO:0035999">
    <property type="term" value="P:tetrahydrofolate interconversion"/>
    <property type="evidence" value="ECO:0007669"/>
    <property type="project" value="TreeGrafter"/>
</dbReference>
<dbReference type="PANTHER" id="PTHR23407">
    <property type="entry name" value="ATPASE INHIBITOR/5-FORMYLTETRAHYDROFOLATE CYCLO-LIGASE"/>
    <property type="match status" value="1"/>
</dbReference>
<organism evidence="6 7">
    <name type="scientific">Leucobacter denitrificans</name>
    <dbReference type="NCBI Taxonomy" id="683042"/>
    <lineage>
        <taxon>Bacteria</taxon>
        <taxon>Bacillati</taxon>
        <taxon>Actinomycetota</taxon>
        <taxon>Actinomycetes</taxon>
        <taxon>Micrococcales</taxon>
        <taxon>Microbacteriaceae</taxon>
        <taxon>Leucobacter</taxon>
    </lineage>
</organism>
<evidence type="ECO:0000313" key="7">
    <source>
        <dbReference type="Proteomes" id="UP000515934"/>
    </source>
</evidence>
<evidence type="ECO:0000256" key="1">
    <source>
        <dbReference type="ARBA" id="ARBA00010638"/>
    </source>
</evidence>
<dbReference type="NCBIfam" id="TIGR02727">
    <property type="entry name" value="MTHFS_bact"/>
    <property type="match status" value="1"/>
</dbReference>
<dbReference type="PIRSF" id="PIRSF006806">
    <property type="entry name" value="FTHF_cligase"/>
    <property type="match status" value="1"/>
</dbReference>
<keyword evidence="6" id="KW-0436">Ligase</keyword>
<protein>
    <recommendedName>
        <fullName evidence="5">5-formyltetrahydrofolate cyclo-ligase</fullName>
        <ecNumber evidence="5">6.3.3.2</ecNumber>
    </recommendedName>
</protein>
<dbReference type="GO" id="GO:0009396">
    <property type="term" value="P:folic acid-containing compound biosynthetic process"/>
    <property type="evidence" value="ECO:0007669"/>
    <property type="project" value="TreeGrafter"/>
</dbReference>
<dbReference type="SUPFAM" id="SSF100950">
    <property type="entry name" value="NagB/RpiA/CoA transferase-like"/>
    <property type="match status" value="1"/>
</dbReference>
<accession>A0A7G9S3X6</accession>
<dbReference type="RefSeq" id="WP_187555021.1">
    <property type="nucleotide sequence ID" value="NZ_CP060716.1"/>
</dbReference>
<comment type="similarity">
    <text evidence="1 5">Belongs to the 5-formyltetrahydrofolate cyclo-ligase family.</text>
</comment>
<keyword evidence="5" id="KW-0479">Metal-binding</keyword>
<dbReference type="AlphaFoldDB" id="A0A7G9S3X6"/>
<name>A0A7G9S3X6_9MICO</name>
<evidence type="ECO:0000256" key="4">
    <source>
        <dbReference type="PIRSR" id="PIRSR006806-1"/>
    </source>
</evidence>
<dbReference type="EC" id="6.3.3.2" evidence="5"/>
<comment type="cofactor">
    <cofactor evidence="5">
        <name>Mg(2+)</name>
        <dbReference type="ChEBI" id="CHEBI:18420"/>
    </cofactor>
</comment>
<dbReference type="InterPro" id="IPR037171">
    <property type="entry name" value="NagB/RpiA_transferase-like"/>
</dbReference>
<keyword evidence="5" id="KW-0460">Magnesium</keyword>
<feature type="binding site" evidence="4">
    <location>
        <position position="66"/>
    </location>
    <ligand>
        <name>substrate</name>
    </ligand>
</feature>
<feature type="binding site" evidence="4">
    <location>
        <begin position="16"/>
        <end position="20"/>
    </location>
    <ligand>
        <name>ATP</name>
        <dbReference type="ChEBI" id="CHEBI:30616"/>
    </ligand>
</feature>
<dbReference type="EMBL" id="CP060716">
    <property type="protein sequence ID" value="QNN62551.1"/>
    <property type="molecule type" value="Genomic_DNA"/>
</dbReference>
<proteinExistence type="inferred from homology"/>
<evidence type="ECO:0000256" key="5">
    <source>
        <dbReference type="RuleBase" id="RU361279"/>
    </source>
</evidence>
<dbReference type="PANTHER" id="PTHR23407:SF1">
    <property type="entry name" value="5-FORMYLTETRAHYDROFOLATE CYCLO-LIGASE"/>
    <property type="match status" value="1"/>
</dbReference>
<dbReference type="GO" id="GO:0005524">
    <property type="term" value="F:ATP binding"/>
    <property type="evidence" value="ECO:0007669"/>
    <property type="project" value="UniProtKB-KW"/>
</dbReference>
<dbReference type="Pfam" id="PF01812">
    <property type="entry name" value="5-FTHF_cyc-lig"/>
    <property type="match status" value="1"/>
</dbReference>
<dbReference type="GO" id="GO:0046872">
    <property type="term" value="F:metal ion binding"/>
    <property type="evidence" value="ECO:0007669"/>
    <property type="project" value="UniProtKB-KW"/>
</dbReference>
<dbReference type="Gene3D" id="3.40.50.10420">
    <property type="entry name" value="NagB/RpiA/CoA transferase-like"/>
    <property type="match status" value="1"/>
</dbReference>
<gene>
    <name evidence="6" type="ORF">H9L06_09920</name>
</gene>
<evidence type="ECO:0000313" key="6">
    <source>
        <dbReference type="EMBL" id="QNN62551.1"/>
    </source>
</evidence>
<dbReference type="InterPro" id="IPR024185">
    <property type="entry name" value="FTHF_cligase-like_sf"/>
</dbReference>
<dbReference type="GO" id="GO:0030272">
    <property type="term" value="F:5-formyltetrahydrofolate cyclo-ligase activity"/>
    <property type="evidence" value="ECO:0007669"/>
    <property type="project" value="UniProtKB-EC"/>
</dbReference>